<keyword evidence="1" id="KW-0067">ATP-binding</keyword>
<dbReference type="EMBL" id="JAACJM010000249">
    <property type="protein sequence ID" value="KAF5335017.1"/>
    <property type="molecule type" value="Genomic_DNA"/>
</dbReference>
<comment type="similarity">
    <text evidence="1">Belongs to the helicase family.</text>
</comment>
<comment type="caution">
    <text evidence="3">The sequence shown here is derived from an EMBL/GenBank/DDBJ whole genome shotgun (WGS) entry which is preliminary data.</text>
</comment>
<dbReference type="PANTHER" id="PTHR47642:SF6">
    <property type="entry name" value="ATP-DEPENDENT DNA HELICASE"/>
    <property type="match status" value="1"/>
</dbReference>
<keyword evidence="1" id="KW-0234">DNA repair</keyword>
<dbReference type="AlphaFoldDB" id="A0A8H5C6R4"/>
<dbReference type="GO" id="GO:0043139">
    <property type="term" value="F:5'-3' DNA helicase activity"/>
    <property type="evidence" value="ECO:0007669"/>
    <property type="project" value="UniProtKB-EC"/>
</dbReference>
<reference evidence="3 4" key="1">
    <citation type="journal article" date="2020" name="ISME J.">
        <title>Uncovering the hidden diversity of litter-decomposition mechanisms in mushroom-forming fungi.</title>
        <authorList>
            <person name="Floudas D."/>
            <person name="Bentzer J."/>
            <person name="Ahren D."/>
            <person name="Johansson T."/>
            <person name="Persson P."/>
            <person name="Tunlid A."/>
        </authorList>
    </citation>
    <scope>NUCLEOTIDE SEQUENCE [LARGE SCALE GENOMIC DNA]</scope>
    <source>
        <strain evidence="3 4">CBS 291.85</strain>
    </source>
</reference>
<dbReference type="Gene3D" id="3.40.50.300">
    <property type="entry name" value="P-loop containing nucleotide triphosphate hydrolases"/>
    <property type="match status" value="1"/>
</dbReference>
<sequence>MLKKREQLRQEWKDVVLLFIDEVSLMDAGLFAEIDAALRFATENYDEYFGGIFLVITGDFNQLPPVGGSPLYKPIRSAPSSESQAEIERRIGRMAWKRFDTVINLTEQKRMSSDPEFGEAILRLRNRECTQDDVDLFNSRRIKSWDHLSGLELSEKKYYDASAIVATNLKRQVLNQCKTEAICSAPSGPSLIECVAYNEVMEITAKSATDSSKSKFLAKDAEEPGFHIRTELIKLNFSSQDNRILPGSVQLYVGMRVVLKSFNLCTELGVTNGSLGILKHIHLETCQSGFTYATAALVEFPDSSVSIPGLPDKWFPIMPQSSSFTITINDENGVPRKLKCFRKQLPLQSSSTITAHFAQGQTMDSVLTSFKDGPAAAYVSASRAVHRNGLFLLEEIQLHDLNSPKLSLDLRYEYQQLEAIEHNTLVQWGFLASDLVSVPDIEGENLPDSLRIKFTVDVNTVPGKRKRTQTDDSFSCSDQRSKKVILDPVTESSHQLTVASPLPLPSHCPSLPGCVWDNQNWSCVYDTALTLLTYVFREATPEFREKWKSLSVHTFSLLALFMENEIHQDANPTCSTMNTMRERLRDYLTSYSPSQFVHTGAHMASCSSILELFTVPLTFEHQCLVPFSCLDHNTEFIVNFKIPLSLIPTNNTIIFGSNSSELRPLTVQHWLSMLVDRSNSLALTLCPEKTNHSDDYECHLHPLSTLLDCLSPFILIELPEQPYQDLFQICASIQIFDHLPIVYNLSAVVLLGSSHFSSRIYLKNETYFYDG</sequence>
<dbReference type="GO" id="GO:0005524">
    <property type="term" value="F:ATP binding"/>
    <property type="evidence" value="ECO:0007669"/>
    <property type="project" value="UniProtKB-KW"/>
</dbReference>
<keyword evidence="1" id="KW-0347">Helicase</keyword>
<keyword evidence="1" id="KW-0233">DNA recombination</keyword>
<feature type="domain" description="DNA helicase Pif1-like DEAD-box helicase" evidence="2">
    <location>
        <begin position="2"/>
        <end position="126"/>
    </location>
</feature>
<comment type="catalytic activity">
    <reaction evidence="1">
        <text>ATP + H2O = ADP + phosphate + H(+)</text>
        <dbReference type="Rhea" id="RHEA:13065"/>
        <dbReference type="ChEBI" id="CHEBI:15377"/>
        <dbReference type="ChEBI" id="CHEBI:15378"/>
        <dbReference type="ChEBI" id="CHEBI:30616"/>
        <dbReference type="ChEBI" id="CHEBI:43474"/>
        <dbReference type="ChEBI" id="CHEBI:456216"/>
        <dbReference type="EC" id="5.6.2.3"/>
    </reaction>
</comment>
<dbReference type="GO" id="GO:0006281">
    <property type="term" value="P:DNA repair"/>
    <property type="evidence" value="ECO:0007669"/>
    <property type="project" value="UniProtKB-KW"/>
</dbReference>
<organism evidence="3 4">
    <name type="scientific">Tetrapyrgos nigripes</name>
    <dbReference type="NCBI Taxonomy" id="182062"/>
    <lineage>
        <taxon>Eukaryota</taxon>
        <taxon>Fungi</taxon>
        <taxon>Dikarya</taxon>
        <taxon>Basidiomycota</taxon>
        <taxon>Agaricomycotina</taxon>
        <taxon>Agaricomycetes</taxon>
        <taxon>Agaricomycetidae</taxon>
        <taxon>Agaricales</taxon>
        <taxon>Marasmiineae</taxon>
        <taxon>Marasmiaceae</taxon>
        <taxon>Tetrapyrgos</taxon>
    </lineage>
</organism>
<keyword evidence="4" id="KW-1185">Reference proteome</keyword>
<dbReference type="InterPro" id="IPR027417">
    <property type="entry name" value="P-loop_NTPase"/>
</dbReference>
<dbReference type="GO" id="GO:0006310">
    <property type="term" value="P:DNA recombination"/>
    <property type="evidence" value="ECO:0007669"/>
    <property type="project" value="UniProtKB-KW"/>
</dbReference>
<dbReference type="Proteomes" id="UP000559256">
    <property type="component" value="Unassembled WGS sequence"/>
</dbReference>
<dbReference type="EC" id="5.6.2.3" evidence="1"/>
<dbReference type="Pfam" id="PF05970">
    <property type="entry name" value="PIF1"/>
    <property type="match status" value="1"/>
</dbReference>
<evidence type="ECO:0000256" key="1">
    <source>
        <dbReference type="RuleBase" id="RU363044"/>
    </source>
</evidence>
<dbReference type="OrthoDB" id="432234at2759"/>
<keyword evidence="1" id="KW-0378">Hydrolase</keyword>
<dbReference type="InterPro" id="IPR051055">
    <property type="entry name" value="PIF1_helicase"/>
</dbReference>
<comment type="cofactor">
    <cofactor evidence="1">
        <name>Mg(2+)</name>
        <dbReference type="ChEBI" id="CHEBI:18420"/>
    </cofactor>
</comment>
<dbReference type="InterPro" id="IPR010285">
    <property type="entry name" value="DNA_helicase_pif1-like_DEAD"/>
</dbReference>
<dbReference type="GO" id="GO:0016787">
    <property type="term" value="F:hydrolase activity"/>
    <property type="evidence" value="ECO:0007669"/>
    <property type="project" value="UniProtKB-KW"/>
</dbReference>
<dbReference type="PANTHER" id="PTHR47642">
    <property type="entry name" value="ATP-DEPENDENT DNA HELICASE"/>
    <property type="match status" value="1"/>
</dbReference>
<keyword evidence="1" id="KW-0547">Nucleotide-binding</keyword>
<dbReference type="GO" id="GO:0000723">
    <property type="term" value="P:telomere maintenance"/>
    <property type="evidence" value="ECO:0007669"/>
    <property type="project" value="InterPro"/>
</dbReference>
<accession>A0A8H5C6R4</accession>
<gene>
    <name evidence="3" type="ORF">D9758_016196</name>
</gene>
<evidence type="ECO:0000259" key="2">
    <source>
        <dbReference type="Pfam" id="PF05970"/>
    </source>
</evidence>
<proteinExistence type="inferred from homology"/>
<evidence type="ECO:0000313" key="3">
    <source>
        <dbReference type="EMBL" id="KAF5335017.1"/>
    </source>
</evidence>
<dbReference type="SUPFAM" id="SSF52540">
    <property type="entry name" value="P-loop containing nucleoside triphosphate hydrolases"/>
    <property type="match status" value="2"/>
</dbReference>
<protein>
    <recommendedName>
        <fullName evidence="1">ATP-dependent DNA helicase</fullName>
        <ecNumber evidence="1">5.6.2.3</ecNumber>
    </recommendedName>
</protein>
<keyword evidence="1" id="KW-0227">DNA damage</keyword>
<name>A0A8H5C6R4_9AGAR</name>
<evidence type="ECO:0000313" key="4">
    <source>
        <dbReference type="Proteomes" id="UP000559256"/>
    </source>
</evidence>